<dbReference type="EMBL" id="CAEZTJ010000077">
    <property type="protein sequence ID" value="CAB4569272.1"/>
    <property type="molecule type" value="Genomic_DNA"/>
</dbReference>
<proteinExistence type="predicted"/>
<reference evidence="1" key="1">
    <citation type="submission" date="2020-05" db="EMBL/GenBank/DDBJ databases">
        <authorList>
            <person name="Chiriac C."/>
            <person name="Salcher M."/>
            <person name="Ghai R."/>
            <person name="Kavagutti S V."/>
        </authorList>
    </citation>
    <scope>NUCLEOTIDE SEQUENCE</scope>
</reference>
<accession>A0A6J6DYS9</accession>
<dbReference type="AlphaFoldDB" id="A0A6J6DYS9"/>
<evidence type="ECO:0000313" key="1">
    <source>
        <dbReference type="EMBL" id="CAB4569272.1"/>
    </source>
</evidence>
<protein>
    <submittedName>
        <fullName evidence="1">Unannotated protein</fullName>
    </submittedName>
</protein>
<organism evidence="1">
    <name type="scientific">freshwater metagenome</name>
    <dbReference type="NCBI Taxonomy" id="449393"/>
    <lineage>
        <taxon>unclassified sequences</taxon>
        <taxon>metagenomes</taxon>
        <taxon>ecological metagenomes</taxon>
    </lineage>
</organism>
<gene>
    <name evidence="1" type="ORF">UFOPK1650_00617</name>
</gene>
<sequence>MIVAAAFVDSCCEMIEVARERKLLSRLPAFPTGQSPERSITGANRGSISMMLRAILAGLATRRA</sequence>
<name>A0A6J6DYS9_9ZZZZ</name>